<keyword evidence="9 12" id="KW-0472">Membrane</keyword>
<dbReference type="PANTHER" id="PTHR10027">
    <property type="entry name" value="CALCIUM-ACTIVATED POTASSIUM CHANNEL ALPHA CHAIN"/>
    <property type="match status" value="1"/>
</dbReference>
<dbReference type="GO" id="GO:0034220">
    <property type="term" value="P:monoatomic ion transmembrane transport"/>
    <property type="evidence" value="ECO:0007669"/>
    <property type="project" value="UniProtKB-KW"/>
</dbReference>
<feature type="transmembrane region" description="Helical" evidence="12">
    <location>
        <begin position="48"/>
        <end position="69"/>
    </location>
</feature>
<accession>A0ABV6W4C1</accession>
<dbReference type="InterPro" id="IPR047871">
    <property type="entry name" value="K_chnl_Slo-like"/>
</dbReference>
<keyword evidence="2" id="KW-0813">Transport</keyword>
<keyword evidence="7 12" id="KW-1133">Transmembrane helix</keyword>
<keyword evidence="3" id="KW-0633">Potassium transport</keyword>
<dbReference type="EMBL" id="JBHFAB010000030">
    <property type="protein sequence ID" value="MFC1420835.1"/>
    <property type="molecule type" value="Genomic_DNA"/>
</dbReference>
<protein>
    <submittedName>
        <fullName evidence="14">Potassium channel family protein</fullName>
    </submittedName>
</protein>
<feature type="transmembrane region" description="Helical" evidence="12">
    <location>
        <begin position="114"/>
        <end position="131"/>
    </location>
</feature>
<dbReference type="PANTHER" id="PTHR10027:SF10">
    <property type="entry name" value="SLOWPOKE 2, ISOFORM D"/>
    <property type="match status" value="1"/>
</dbReference>
<evidence type="ECO:0000256" key="3">
    <source>
        <dbReference type="ARBA" id="ARBA00022538"/>
    </source>
</evidence>
<name>A0ABV6W4C1_9ACTN</name>
<dbReference type="Gene3D" id="1.10.287.70">
    <property type="match status" value="1"/>
</dbReference>
<evidence type="ECO:0000256" key="7">
    <source>
        <dbReference type="ARBA" id="ARBA00022989"/>
    </source>
</evidence>
<gene>
    <name evidence="14" type="ORF">ACEZDE_29940</name>
</gene>
<keyword evidence="4 12" id="KW-0812">Transmembrane</keyword>
<keyword evidence="6" id="KW-0630">Potassium</keyword>
<comment type="subcellular location">
    <subcellularLocation>
        <location evidence="1">Membrane</location>
        <topology evidence="1">Multi-pass membrane protein</topology>
    </subcellularLocation>
</comment>
<evidence type="ECO:0000313" key="14">
    <source>
        <dbReference type="EMBL" id="MFC1420835.1"/>
    </source>
</evidence>
<feature type="domain" description="Potassium channel" evidence="13">
    <location>
        <begin position="84"/>
        <end position="158"/>
    </location>
</feature>
<sequence length="195" mass="20932">MDSARPGNPGHRLHGPWLWLAVLGGFAVMVAGYYTLPVETFGPERPVLSWLSLLCALALLGGLLVRQIQLVLLDSDRGRPGVVIIMLIFLSLVVFASAYLGLSRQRGQFSGLSTHTDALYFTVVTLATIGYGDIHPTGQDARLVVMVQVGYNLVFLATGASALTLRARGRATTRIRSHTAPPHGEESDPPATFPA</sequence>
<evidence type="ECO:0000313" key="15">
    <source>
        <dbReference type="Proteomes" id="UP001592531"/>
    </source>
</evidence>
<evidence type="ECO:0000256" key="5">
    <source>
        <dbReference type="ARBA" id="ARBA00022826"/>
    </source>
</evidence>
<feature type="transmembrane region" description="Helical" evidence="12">
    <location>
        <begin position="81"/>
        <end position="102"/>
    </location>
</feature>
<evidence type="ECO:0000256" key="9">
    <source>
        <dbReference type="ARBA" id="ARBA00023136"/>
    </source>
</evidence>
<evidence type="ECO:0000256" key="6">
    <source>
        <dbReference type="ARBA" id="ARBA00022958"/>
    </source>
</evidence>
<dbReference type="SUPFAM" id="SSF81324">
    <property type="entry name" value="Voltage-gated potassium channels"/>
    <property type="match status" value="1"/>
</dbReference>
<evidence type="ECO:0000256" key="1">
    <source>
        <dbReference type="ARBA" id="ARBA00004141"/>
    </source>
</evidence>
<dbReference type="InterPro" id="IPR013099">
    <property type="entry name" value="K_chnl_dom"/>
</dbReference>
<proteinExistence type="predicted"/>
<evidence type="ECO:0000256" key="11">
    <source>
        <dbReference type="SAM" id="MobiDB-lite"/>
    </source>
</evidence>
<keyword evidence="8" id="KW-0406">Ion transport</keyword>
<feature type="transmembrane region" description="Helical" evidence="12">
    <location>
        <begin position="143"/>
        <end position="165"/>
    </location>
</feature>
<comment type="caution">
    <text evidence="14">The sequence shown here is derived from an EMBL/GenBank/DDBJ whole genome shotgun (WGS) entry which is preliminary data.</text>
</comment>
<keyword evidence="5" id="KW-0631">Potassium channel</keyword>
<dbReference type="Pfam" id="PF07885">
    <property type="entry name" value="Ion_trans_2"/>
    <property type="match status" value="1"/>
</dbReference>
<feature type="transmembrane region" description="Helical" evidence="12">
    <location>
        <begin position="17"/>
        <end position="36"/>
    </location>
</feature>
<organism evidence="14 15">
    <name type="scientific">Streptacidiphilus cavernicola</name>
    <dbReference type="NCBI Taxonomy" id="3342716"/>
    <lineage>
        <taxon>Bacteria</taxon>
        <taxon>Bacillati</taxon>
        <taxon>Actinomycetota</taxon>
        <taxon>Actinomycetes</taxon>
        <taxon>Kitasatosporales</taxon>
        <taxon>Streptomycetaceae</taxon>
        <taxon>Streptacidiphilus</taxon>
    </lineage>
</organism>
<evidence type="ECO:0000256" key="2">
    <source>
        <dbReference type="ARBA" id="ARBA00022448"/>
    </source>
</evidence>
<evidence type="ECO:0000256" key="8">
    <source>
        <dbReference type="ARBA" id="ARBA00023065"/>
    </source>
</evidence>
<dbReference type="RefSeq" id="WP_380542857.1">
    <property type="nucleotide sequence ID" value="NZ_JBHFAB010000030.1"/>
</dbReference>
<evidence type="ECO:0000259" key="13">
    <source>
        <dbReference type="Pfam" id="PF07885"/>
    </source>
</evidence>
<evidence type="ECO:0000256" key="12">
    <source>
        <dbReference type="SAM" id="Phobius"/>
    </source>
</evidence>
<reference evidence="14 15" key="1">
    <citation type="submission" date="2024-09" db="EMBL/GenBank/DDBJ databases">
        <authorList>
            <person name="Lee S.D."/>
        </authorList>
    </citation>
    <scope>NUCLEOTIDE SEQUENCE [LARGE SCALE GENOMIC DNA]</scope>
    <source>
        <strain evidence="14 15">N8-3</strain>
    </source>
</reference>
<keyword evidence="10 14" id="KW-0407">Ion channel</keyword>
<dbReference type="Proteomes" id="UP001592531">
    <property type="component" value="Unassembled WGS sequence"/>
</dbReference>
<evidence type="ECO:0000256" key="4">
    <source>
        <dbReference type="ARBA" id="ARBA00022692"/>
    </source>
</evidence>
<evidence type="ECO:0000256" key="10">
    <source>
        <dbReference type="ARBA" id="ARBA00023303"/>
    </source>
</evidence>
<keyword evidence="15" id="KW-1185">Reference proteome</keyword>
<feature type="region of interest" description="Disordered" evidence="11">
    <location>
        <begin position="173"/>
        <end position="195"/>
    </location>
</feature>